<organism evidence="15 16">
    <name type="scientific">Sporomusa ovata</name>
    <dbReference type="NCBI Taxonomy" id="2378"/>
    <lineage>
        <taxon>Bacteria</taxon>
        <taxon>Bacillati</taxon>
        <taxon>Bacillota</taxon>
        <taxon>Negativicutes</taxon>
        <taxon>Selenomonadales</taxon>
        <taxon>Sporomusaceae</taxon>
        <taxon>Sporomusa</taxon>
    </lineage>
</organism>
<feature type="domain" description="Autotransporter" evidence="14">
    <location>
        <begin position="635"/>
        <end position="910"/>
    </location>
</feature>
<dbReference type="GO" id="GO:0009279">
    <property type="term" value="C:cell outer membrane"/>
    <property type="evidence" value="ECO:0007669"/>
    <property type="project" value="UniProtKB-SubCell"/>
</dbReference>
<dbReference type="Gene3D" id="2.40.128.130">
    <property type="entry name" value="Autotransporter beta-domain"/>
    <property type="match status" value="1"/>
</dbReference>
<reference evidence="16" key="1">
    <citation type="submission" date="2015-03" db="EMBL/GenBank/DDBJ databases">
        <authorList>
            <person name="Nijsse Bart"/>
        </authorList>
    </citation>
    <scope>NUCLEOTIDE SEQUENCE [LARGE SCALE GENOMIC DNA]</scope>
</reference>
<protein>
    <submittedName>
        <fullName evidence="15">TonB-dependent receptor plug</fullName>
    </submittedName>
</protein>
<dbReference type="PANTHER" id="PTHR30069">
    <property type="entry name" value="TONB-DEPENDENT OUTER MEMBRANE RECEPTOR"/>
    <property type="match status" value="1"/>
</dbReference>
<dbReference type="InterPro" id="IPR036942">
    <property type="entry name" value="Beta-barrel_TonB_sf"/>
</dbReference>
<dbReference type="GO" id="GO:0044718">
    <property type="term" value="P:siderophore transmembrane transport"/>
    <property type="evidence" value="ECO:0007669"/>
    <property type="project" value="TreeGrafter"/>
</dbReference>
<keyword evidence="13" id="KW-1133">Transmembrane helix</keyword>
<evidence type="ECO:0000256" key="4">
    <source>
        <dbReference type="ARBA" id="ARBA00022692"/>
    </source>
</evidence>
<evidence type="ECO:0000256" key="12">
    <source>
        <dbReference type="SAM" id="MobiDB-lite"/>
    </source>
</evidence>
<dbReference type="InterPro" id="IPR036709">
    <property type="entry name" value="Autotransporte_beta_dom_sf"/>
</dbReference>
<dbReference type="InterPro" id="IPR000531">
    <property type="entry name" value="Beta-barrel_TonB"/>
</dbReference>
<evidence type="ECO:0000256" key="7">
    <source>
        <dbReference type="ARBA" id="ARBA00023136"/>
    </source>
</evidence>
<evidence type="ECO:0000313" key="15">
    <source>
        <dbReference type="EMBL" id="CQR74488.1"/>
    </source>
</evidence>
<keyword evidence="9 10" id="KW-0998">Cell outer membrane</keyword>
<dbReference type="InterPro" id="IPR012910">
    <property type="entry name" value="Plug_dom"/>
</dbReference>
<dbReference type="Pfam" id="PF03797">
    <property type="entry name" value="Autotransporter"/>
    <property type="match status" value="1"/>
</dbReference>
<dbReference type="SUPFAM" id="SSF56935">
    <property type="entry name" value="Porins"/>
    <property type="match status" value="1"/>
</dbReference>
<gene>
    <name evidence="15" type="ORF">SpAn4DRAFT_0950</name>
</gene>
<feature type="transmembrane region" description="Helical" evidence="13">
    <location>
        <begin position="67"/>
        <end position="90"/>
    </location>
</feature>
<evidence type="ECO:0000256" key="6">
    <source>
        <dbReference type="ARBA" id="ARBA00023077"/>
    </source>
</evidence>
<feature type="compositionally biased region" description="Polar residues" evidence="12">
    <location>
        <begin position="965"/>
        <end position="975"/>
    </location>
</feature>
<sequence>MNHIYKVIWNRTRACWQVVSELAKSHGKTQSSRRRRRLAGALRQAACTTGHNLRDFPAGQTRSCRKLAAVMTVLFTCSLGGGMAGVVYAAEGETTATGVLSYGNLGADAQNIFKNWQAGKVSQPGSYYNPIVISSTAKFGYTDKDTGVTTVPRNFTASRITPFIDAINADLSTNYNSIVIVIQLPGESAPRTYTYPKGTTVDYNSVITTLNTYYWQNLDIAKQIAAATQNGDTAALQQLISAGLPRFYVAVDGDWQNGTQLSVPSGVTYAQPFTLASYSPGLHSTTIATSTTPSDSSYSFSYQNQTIAEDGVWRPMDRLETTTTASLLSGDLTVYAQWTIDSNGNLVAVTDGGTVMASNPSGTTEVITDPTVITVKDLTAGKNATIDLSYLNTHYDVNGNFNPSDSIVSCDTINHYGGAFRGYGGTYPVNLNGNQYQRSINRYLLVNNATLADGTTLRLGVYGLEKSTAENKTTAVDSASKSDSVYIANATTADGHANLYVELGWVPGVGTTSQGEATCGGILLGILNGAENFTVTGRTSLADGVFSQYEITPVISQVDNYFNISGTKDASGFLLGEQGTVWQLDSYSYLDLNTASESGRSAADNAVATNNLWKSNYLNLFRRAGTLHRRGYLGEQDQKENVWAEVWHGKYDSASGYGRRLDQTYNGVQVGYDKLLDTRIANGKVYNGLYLSKVTGDTTTATGGGDQDSGAIGVYAAWVGDKGHYLDAALLASKLSNNYHLTANTGDGTIGRVTGDYNTWAYGLGLQYGYQSPVKNGWFWEPSVALFAGRVNSASYSLSNNLGIRQDSYDTVTGRLGLSVGKELAAGKGNLYAGIAALHEFAGSSSINSFYGTQQRPLDTAGGKDTWWEFSLGGNMKISPTGAFNLDLTKTASGNNGNDWKVNGGFNWTWGGFWSGSKAAAQDQAAKQDITASLTVPTRRNATVVVGQAPAAPVQAVTQLPADSRTVTAPDSQTNPAAGQTTAAEETAPAAGADIPAGNNTASAQPAAPEPASPPTVNTGGYTFAPVTVEAARPDWEKQLSPGQVSVIYPDQFAGEQKDLPNLLERVPGLFVQRVSGDGHYTVARVRGSTGAQVNVYVDGVLMNLNGDAAVNLSTIPVDNVERVEVYRGYVPARFSGSPLGGVINIVTKKPDKVGGSISQGVKSYGGYTGNYQLTAPVGSGSLMATYQRDIWDGDFPFTIKPETLATNKDFGDANRRSNGYKNSNGMVKWQDDNWMVKTSWKQLHEELPRPVNRLVPDSFSGNYHYRDYYAGFFDAEQDIDQKEFQIGWRDTKGSLDWGWKLYYLDSKKKYQAVGLLRAGYTSSNFTDYPGYLWSDYHSRKYGANLNTALKMGASHLLEFNFDYSHETMDADGSNWDTFDDSMAMLHRKFIHQYKIKEYHLTLQDAIALNRAGDFKLIPVLRADKVEMDTMAENDQKWQYSGAVALQKQLNEHWSVKTNWGTYNRHPNFYELFGDGATIKPNKYAAKYFDLAGDGTWESGHQFDFSLNWQGKMAKADTDTVLTWFQRRSQNQFALWQPSVPNAPATYFPMDDARVHGLELTHNMKWDRVSLNLAGTWQKSDYSGYTMNGVTNGRKSNISYTPEWVWNARLDYRFPGDKLNVFTEYTYTDKQFLGSVEDGDSYYMQALSTVDLGLKYAFDKNWKLSAGVNDIFNKGYELRQTWGGYPSTLSYPLAGRMYYATMEYKF</sequence>
<evidence type="ECO:0000256" key="11">
    <source>
        <dbReference type="RuleBase" id="RU003357"/>
    </source>
</evidence>
<evidence type="ECO:0000256" key="2">
    <source>
        <dbReference type="ARBA" id="ARBA00022448"/>
    </source>
</evidence>
<dbReference type="Pfam" id="PF13018">
    <property type="entry name" value="ESPR"/>
    <property type="match status" value="1"/>
</dbReference>
<dbReference type="Gene3D" id="2.170.130.10">
    <property type="entry name" value="TonB-dependent receptor, plug domain"/>
    <property type="match status" value="1"/>
</dbReference>
<evidence type="ECO:0000256" key="13">
    <source>
        <dbReference type="SAM" id="Phobius"/>
    </source>
</evidence>
<dbReference type="PANTHER" id="PTHR30069:SF29">
    <property type="entry name" value="HEMOGLOBIN AND HEMOGLOBIN-HAPTOGLOBIN-BINDING PROTEIN 1-RELATED"/>
    <property type="match status" value="1"/>
</dbReference>
<comment type="subcellular location">
    <subcellularLocation>
        <location evidence="1 10">Cell outer membrane</location>
        <topology evidence="1 10">Multi-pass membrane protein</topology>
    </subcellularLocation>
</comment>
<name>A0A0U1L480_9FIRM</name>
<keyword evidence="3 10" id="KW-1134">Transmembrane beta strand</keyword>
<dbReference type="PROSITE" id="PS51208">
    <property type="entry name" value="AUTOTRANSPORTER"/>
    <property type="match status" value="1"/>
</dbReference>
<dbReference type="Pfam" id="PF00593">
    <property type="entry name" value="TonB_dep_Rec_b-barrel"/>
    <property type="match status" value="1"/>
</dbReference>
<dbReference type="Proteomes" id="UP000049855">
    <property type="component" value="Unassembled WGS sequence"/>
</dbReference>
<feature type="region of interest" description="Disordered" evidence="12">
    <location>
        <begin position="964"/>
        <end position="1021"/>
    </location>
</feature>
<dbReference type="NCBIfam" id="TIGR01414">
    <property type="entry name" value="autotrans_barl"/>
    <property type="match status" value="1"/>
</dbReference>
<accession>A0A0U1L480</accession>
<dbReference type="InterPro" id="IPR024973">
    <property type="entry name" value="ESPR"/>
</dbReference>
<dbReference type="EMBL" id="CTRP01000014">
    <property type="protein sequence ID" value="CQR74488.1"/>
    <property type="molecule type" value="Genomic_DNA"/>
</dbReference>
<dbReference type="InterPro" id="IPR006315">
    <property type="entry name" value="OM_autotransptr_brl_dom"/>
</dbReference>
<comment type="similarity">
    <text evidence="10 11">Belongs to the TonB-dependent receptor family.</text>
</comment>
<keyword evidence="7 10" id="KW-0472">Membrane</keyword>
<proteinExistence type="inferred from homology"/>
<dbReference type="GO" id="GO:0015344">
    <property type="term" value="F:siderophore uptake transmembrane transporter activity"/>
    <property type="evidence" value="ECO:0007669"/>
    <property type="project" value="TreeGrafter"/>
</dbReference>
<evidence type="ECO:0000313" key="16">
    <source>
        <dbReference type="Proteomes" id="UP000049855"/>
    </source>
</evidence>
<dbReference type="SMART" id="SM00869">
    <property type="entry name" value="Autotransporter"/>
    <property type="match status" value="1"/>
</dbReference>
<evidence type="ECO:0000256" key="8">
    <source>
        <dbReference type="ARBA" id="ARBA00023170"/>
    </source>
</evidence>
<keyword evidence="4 10" id="KW-0812">Transmembrane</keyword>
<dbReference type="InterPro" id="IPR037066">
    <property type="entry name" value="Plug_dom_sf"/>
</dbReference>
<dbReference type="Pfam" id="PF07715">
    <property type="entry name" value="Plug"/>
    <property type="match status" value="1"/>
</dbReference>
<evidence type="ECO:0000259" key="14">
    <source>
        <dbReference type="PROSITE" id="PS51208"/>
    </source>
</evidence>
<evidence type="ECO:0000256" key="5">
    <source>
        <dbReference type="ARBA" id="ARBA00022729"/>
    </source>
</evidence>
<dbReference type="InterPro" id="IPR039426">
    <property type="entry name" value="TonB-dep_rcpt-like"/>
</dbReference>
<keyword evidence="8 15" id="KW-0675">Receptor</keyword>
<dbReference type="Gene3D" id="2.40.170.20">
    <property type="entry name" value="TonB-dependent receptor, beta-barrel domain"/>
    <property type="match status" value="1"/>
</dbReference>
<keyword evidence="6 11" id="KW-0798">TonB box</keyword>
<dbReference type="InterPro" id="IPR005546">
    <property type="entry name" value="Autotransporte_beta"/>
</dbReference>
<evidence type="ECO:0000256" key="9">
    <source>
        <dbReference type="ARBA" id="ARBA00023237"/>
    </source>
</evidence>
<dbReference type="RefSeq" id="WP_021170474.1">
    <property type="nucleotide sequence ID" value="NZ_CTRP01000014.1"/>
</dbReference>
<evidence type="ECO:0000256" key="3">
    <source>
        <dbReference type="ARBA" id="ARBA00022452"/>
    </source>
</evidence>
<keyword evidence="5" id="KW-0732">Signal</keyword>
<evidence type="ECO:0000256" key="1">
    <source>
        <dbReference type="ARBA" id="ARBA00004571"/>
    </source>
</evidence>
<keyword evidence="2 10" id="KW-0813">Transport</keyword>
<dbReference type="PROSITE" id="PS52016">
    <property type="entry name" value="TONB_DEPENDENT_REC_3"/>
    <property type="match status" value="1"/>
</dbReference>
<feature type="compositionally biased region" description="Low complexity" evidence="12">
    <location>
        <begin position="976"/>
        <end position="993"/>
    </location>
</feature>
<keyword evidence="16" id="KW-1185">Reference proteome</keyword>
<evidence type="ECO:0000256" key="10">
    <source>
        <dbReference type="PROSITE-ProRule" id="PRU01360"/>
    </source>
</evidence>
<dbReference type="SUPFAM" id="SSF103515">
    <property type="entry name" value="Autotransporter"/>
    <property type="match status" value="1"/>
</dbReference>